<sequence>MQKNLVLIVKYFKKIYKPTNNNLETSSNPRNKNVDTSPRYKNDNQIGKFRNQRKIDVAGARETIGSQIEEVPTADSGLDTEPLEKVDSNVIPDSPDMCDNDIQTNQNAKECDDERVALANLIANLTLDTEENKNILKQLKKAKASLTQETKECKSNLEESNTTRDSFLIALQSKQTGLVRNQSIQTIHMLTPKGSTFNGRPTFANPMYLKKAQSKKPCLYEIPYDTSDLANVFAPNREETLTLEKDITSKLNKEKVQPYNYTKQNSLKEIFKPASQEYHDQLTHQKENVEKIFC</sequence>
<dbReference type="Proteomes" id="UP001151760">
    <property type="component" value="Unassembled WGS sequence"/>
</dbReference>
<feature type="coiled-coil region" evidence="1">
    <location>
        <begin position="129"/>
        <end position="156"/>
    </location>
</feature>
<evidence type="ECO:0000313" key="4">
    <source>
        <dbReference type="Proteomes" id="UP001151760"/>
    </source>
</evidence>
<comment type="caution">
    <text evidence="3">The sequence shown here is derived from an EMBL/GenBank/DDBJ whole genome shotgun (WGS) entry which is preliminary data.</text>
</comment>
<keyword evidence="4" id="KW-1185">Reference proteome</keyword>
<protein>
    <submittedName>
        <fullName evidence="3">Uncharacterized protein</fullName>
    </submittedName>
</protein>
<feature type="region of interest" description="Disordered" evidence="2">
    <location>
        <begin position="19"/>
        <end position="44"/>
    </location>
</feature>
<gene>
    <name evidence="3" type="ORF">Tco_1002858</name>
</gene>
<evidence type="ECO:0000256" key="1">
    <source>
        <dbReference type="SAM" id="Coils"/>
    </source>
</evidence>
<reference evidence="3" key="1">
    <citation type="journal article" date="2022" name="Int. J. Mol. Sci.">
        <title>Draft Genome of Tanacetum Coccineum: Genomic Comparison of Closely Related Tanacetum-Family Plants.</title>
        <authorList>
            <person name="Yamashiro T."/>
            <person name="Shiraishi A."/>
            <person name="Nakayama K."/>
            <person name="Satake H."/>
        </authorList>
    </citation>
    <scope>NUCLEOTIDE SEQUENCE</scope>
</reference>
<organism evidence="3 4">
    <name type="scientific">Tanacetum coccineum</name>
    <dbReference type="NCBI Taxonomy" id="301880"/>
    <lineage>
        <taxon>Eukaryota</taxon>
        <taxon>Viridiplantae</taxon>
        <taxon>Streptophyta</taxon>
        <taxon>Embryophyta</taxon>
        <taxon>Tracheophyta</taxon>
        <taxon>Spermatophyta</taxon>
        <taxon>Magnoliopsida</taxon>
        <taxon>eudicotyledons</taxon>
        <taxon>Gunneridae</taxon>
        <taxon>Pentapetalae</taxon>
        <taxon>asterids</taxon>
        <taxon>campanulids</taxon>
        <taxon>Asterales</taxon>
        <taxon>Asteraceae</taxon>
        <taxon>Asteroideae</taxon>
        <taxon>Anthemideae</taxon>
        <taxon>Anthemidinae</taxon>
        <taxon>Tanacetum</taxon>
    </lineage>
</organism>
<dbReference type="EMBL" id="BQNB010017099">
    <property type="protein sequence ID" value="GJT59325.1"/>
    <property type="molecule type" value="Genomic_DNA"/>
</dbReference>
<evidence type="ECO:0000313" key="3">
    <source>
        <dbReference type="EMBL" id="GJT59325.1"/>
    </source>
</evidence>
<accession>A0ABQ5F8T7</accession>
<name>A0ABQ5F8T7_9ASTR</name>
<keyword evidence="1" id="KW-0175">Coiled coil</keyword>
<proteinExistence type="predicted"/>
<evidence type="ECO:0000256" key="2">
    <source>
        <dbReference type="SAM" id="MobiDB-lite"/>
    </source>
</evidence>
<reference evidence="3" key="2">
    <citation type="submission" date="2022-01" db="EMBL/GenBank/DDBJ databases">
        <authorList>
            <person name="Yamashiro T."/>
            <person name="Shiraishi A."/>
            <person name="Satake H."/>
            <person name="Nakayama K."/>
        </authorList>
    </citation>
    <scope>NUCLEOTIDE SEQUENCE</scope>
</reference>
<feature type="compositionally biased region" description="Polar residues" evidence="2">
    <location>
        <begin position="19"/>
        <end position="36"/>
    </location>
</feature>